<evidence type="ECO:0000313" key="1">
    <source>
        <dbReference type="EMBL" id="CAB5501392.1"/>
    </source>
</evidence>
<sequence length="56" mass="6653">MPFLKTIRFVEKVYIEFNKHAKNKPLVEAVNDRTKAFIIAQKHLRHQSHLLPLNKT</sequence>
<evidence type="ECO:0000313" key="2">
    <source>
        <dbReference type="Proteomes" id="UP000643672"/>
    </source>
</evidence>
<reference evidence="1 2" key="1">
    <citation type="submission" date="2020-05" db="EMBL/GenBank/DDBJ databases">
        <authorList>
            <person name="Petersen J."/>
            <person name="Sayavedra L."/>
        </authorList>
    </citation>
    <scope>NUCLEOTIDE SEQUENCE [LARGE SCALE GENOMIC DNA]</scope>
    <source>
        <strain evidence="1">B thermophilus SOXS</strain>
    </source>
</reference>
<keyword evidence="2" id="KW-1185">Reference proteome</keyword>
<proteinExistence type="predicted"/>
<organism evidence="1 2">
    <name type="scientific">Bathymodiolus thermophilus thioautotrophic gill symbiont</name>
    <dbReference type="NCBI Taxonomy" id="2360"/>
    <lineage>
        <taxon>Bacteria</taxon>
        <taxon>Pseudomonadati</taxon>
        <taxon>Pseudomonadota</taxon>
        <taxon>Gammaproteobacteria</taxon>
        <taxon>sulfur-oxidizing symbionts</taxon>
    </lineage>
</organism>
<dbReference type="AlphaFoldDB" id="A0A8H8XEK0"/>
<name>A0A8H8XEK0_9GAMM</name>
<dbReference type="Proteomes" id="UP000643672">
    <property type="component" value="Unassembled WGS sequence"/>
</dbReference>
<comment type="caution">
    <text evidence="1">The sequence shown here is derived from an EMBL/GenBank/DDBJ whole genome shotgun (WGS) entry which is preliminary data.</text>
</comment>
<accession>A0A8H8XEK0</accession>
<dbReference type="EMBL" id="CAESAQ020000068">
    <property type="protein sequence ID" value="CAB5501392.1"/>
    <property type="molecule type" value="Genomic_DNA"/>
</dbReference>
<gene>
    <name evidence="1" type="ORF">THERMOS_1383</name>
</gene>
<protein>
    <submittedName>
        <fullName evidence="1">Uncharacterized protein</fullName>
    </submittedName>
</protein>